<dbReference type="SUPFAM" id="SSF69917">
    <property type="entry name" value="OMPT-like"/>
    <property type="match status" value="1"/>
</dbReference>
<dbReference type="EC" id="3.4.23.49" evidence="2"/>
<evidence type="ECO:0000256" key="1">
    <source>
        <dbReference type="SAM" id="Phobius"/>
    </source>
</evidence>
<dbReference type="Proteomes" id="UP001432360">
    <property type="component" value="Plasmid pSchITTGS70c"/>
</dbReference>
<dbReference type="Gene3D" id="2.40.128.90">
    <property type="entry name" value="OMPT-like"/>
    <property type="match status" value="1"/>
</dbReference>
<dbReference type="EMBL" id="CP133151">
    <property type="protein sequence ID" value="WVT06516.1"/>
    <property type="molecule type" value="Genomic_DNA"/>
</dbReference>
<accession>A0ABZ2BGZ1</accession>
<evidence type="ECO:0000313" key="3">
    <source>
        <dbReference type="Proteomes" id="UP001432360"/>
    </source>
</evidence>
<dbReference type="GO" id="GO:0006508">
    <property type="term" value="P:proteolysis"/>
    <property type="evidence" value="ECO:0007669"/>
    <property type="project" value="UniProtKB-KW"/>
</dbReference>
<proteinExistence type="predicted"/>
<dbReference type="RefSeq" id="WP_331375562.1">
    <property type="nucleotide sequence ID" value="NZ_CP133151.1"/>
</dbReference>
<keyword evidence="3" id="KW-1185">Reference proteome</keyword>
<dbReference type="GO" id="GO:0004190">
    <property type="term" value="F:aspartic-type endopeptidase activity"/>
    <property type="evidence" value="ECO:0007669"/>
    <property type="project" value="UniProtKB-EC"/>
</dbReference>
<keyword evidence="2" id="KW-0645">Protease</keyword>
<keyword evidence="1" id="KW-0472">Membrane</keyword>
<dbReference type="InterPro" id="IPR020080">
    <property type="entry name" value="OM_adhesin/peptidase_omptin"/>
</dbReference>
<keyword evidence="2" id="KW-0378">Hydrolase</keyword>
<sequence>MTLHIRIHRQEDYGRNASNFASSLLCDATQQHPYDELLQLAGSSQRNAAATSLSQAKSSAEPAAGTARVMRRFTASFPVFVFGAFCATSTVAVAADETIYAAPDSSFVLVGGVGYTQLRANELVYDLAGNHVSKLIWESDAPVLTTGFKAELGNSWTIAANSVIGLSGESHMEDYDWYGFSPGFGPGDWASRDISPDTSLDRYINLDIAAGRDFGINDATTINLHGGFKYTDVKWTAYGGTFIYSGRAFRDSQEIFEPGKGIISYEQRYPGVFLGAEVITRLGDWTLSGLLRGGLGIDESEIDDHWLRTMHSKGEFGTEPFVSFGAKANYQVTDRVNLFLAGNFDKYFREKGDMTVDKSKDTATGIYKNLAGMDLQALTISAGFKLTF</sequence>
<dbReference type="PRINTS" id="PR00482">
    <property type="entry name" value="OMPTIN"/>
</dbReference>
<feature type="transmembrane region" description="Helical" evidence="1">
    <location>
        <begin position="77"/>
        <end position="95"/>
    </location>
</feature>
<dbReference type="Pfam" id="PF01278">
    <property type="entry name" value="Omptin"/>
    <property type="match status" value="1"/>
</dbReference>
<keyword evidence="1" id="KW-1133">Transmembrane helix</keyword>
<name>A0ABZ2BGZ1_9HYPH</name>
<gene>
    <name evidence="2" type="ORF">RB548_24585</name>
</gene>
<dbReference type="InterPro" id="IPR053724">
    <property type="entry name" value="OMP_A26_sf"/>
</dbReference>
<reference evidence="2" key="1">
    <citation type="submission" date="2023-08" db="EMBL/GenBank/DDBJ databases">
        <title>Complete genome sequence of Sinorhizobium chiapanecum ITTG S70 isolated from Acaciella angustissima nodules in Chiapas-Mexico.</title>
        <authorList>
            <person name="Rincon-Rosales R."/>
            <person name="Rogel M.A."/>
            <person name="Rincon-Medina C.I."/>
            <person name="Guerrero G."/>
            <person name="Manzano-Gomez L.A."/>
            <person name="Lopez-Lopez A."/>
            <person name="Rincon Molina F.A."/>
            <person name="Martinez-Romero E."/>
        </authorList>
    </citation>
    <scope>NUCLEOTIDE SEQUENCE</scope>
    <source>
        <strain evidence="2">ITTG S70</strain>
        <plasmid evidence="2">pSchITTGS70c</plasmid>
    </source>
</reference>
<protein>
    <submittedName>
        <fullName evidence="2">Omptin family outer membrane protease</fullName>
        <ecNumber evidence="2">3.4.23.49</ecNumber>
    </submittedName>
</protein>
<organism evidence="2 3">
    <name type="scientific">Sinorhizobium chiapasense</name>
    <dbReference type="NCBI Taxonomy" id="501572"/>
    <lineage>
        <taxon>Bacteria</taxon>
        <taxon>Pseudomonadati</taxon>
        <taxon>Pseudomonadota</taxon>
        <taxon>Alphaproteobacteria</taxon>
        <taxon>Hyphomicrobiales</taxon>
        <taxon>Rhizobiaceae</taxon>
        <taxon>Sinorhizobium/Ensifer group</taxon>
        <taxon>Sinorhizobium</taxon>
    </lineage>
</organism>
<evidence type="ECO:0000313" key="2">
    <source>
        <dbReference type="EMBL" id="WVT06516.1"/>
    </source>
</evidence>
<keyword evidence="2" id="KW-0614">Plasmid</keyword>
<dbReference type="InterPro" id="IPR000036">
    <property type="entry name" value="Peptidase_A26_omptin"/>
</dbReference>
<geneLocation type="plasmid" evidence="2 3">
    <name>pSchITTGS70c</name>
</geneLocation>
<keyword evidence="1" id="KW-0812">Transmembrane</keyword>